<sequence>MLLAVSSALQVQTSSGTLEGVHTSHTYGEVVEFLGVPFAAAPVGRLRFMPPQPHAAWSGVREAKQYGAACAQ</sequence>
<dbReference type="EMBL" id="AMQN01020837">
    <property type="status" value="NOT_ANNOTATED_CDS"/>
    <property type="molecule type" value="Genomic_DNA"/>
</dbReference>
<dbReference type="InterPro" id="IPR002018">
    <property type="entry name" value="CarbesteraseB"/>
</dbReference>
<feature type="domain" description="Carboxylesterase type B" evidence="1">
    <location>
        <begin position="9"/>
        <end position="72"/>
    </location>
</feature>
<dbReference type="HOGENOM" id="CLU_2729490_0_0_1"/>
<dbReference type="InterPro" id="IPR050309">
    <property type="entry name" value="Type-B_Carboxylest/Lipase"/>
</dbReference>
<dbReference type="OMA" id="PVTSTHW"/>
<evidence type="ECO:0000313" key="3">
    <source>
        <dbReference type="EnsemblMetazoa" id="CapteP99580"/>
    </source>
</evidence>
<dbReference type="OrthoDB" id="408631at2759"/>
<dbReference type="AlphaFoldDB" id="R7V2M0"/>
<dbReference type="Pfam" id="PF00135">
    <property type="entry name" value="COesterase"/>
    <property type="match status" value="1"/>
</dbReference>
<dbReference type="SUPFAM" id="SSF53474">
    <property type="entry name" value="alpha/beta-Hydrolases"/>
    <property type="match status" value="1"/>
</dbReference>
<keyword evidence="4" id="KW-1185">Reference proteome</keyword>
<reference evidence="2 4" key="2">
    <citation type="journal article" date="2013" name="Nature">
        <title>Insights into bilaterian evolution from three spiralian genomes.</title>
        <authorList>
            <person name="Simakov O."/>
            <person name="Marletaz F."/>
            <person name="Cho S.J."/>
            <person name="Edsinger-Gonzales E."/>
            <person name="Havlak P."/>
            <person name="Hellsten U."/>
            <person name="Kuo D.H."/>
            <person name="Larsson T."/>
            <person name="Lv J."/>
            <person name="Arendt D."/>
            <person name="Savage R."/>
            <person name="Osoegawa K."/>
            <person name="de Jong P."/>
            <person name="Grimwood J."/>
            <person name="Chapman J.A."/>
            <person name="Shapiro H."/>
            <person name="Aerts A."/>
            <person name="Otillar R.P."/>
            <person name="Terry A.Y."/>
            <person name="Boore J.L."/>
            <person name="Grigoriev I.V."/>
            <person name="Lindberg D.R."/>
            <person name="Seaver E.C."/>
            <person name="Weisblat D.A."/>
            <person name="Putnam N.H."/>
            <person name="Rokhsar D.S."/>
        </authorList>
    </citation>
    <scope>NUCLEOTIDE SEQUENCE</scope>
    <source>
        <strain evidence="2 4">I ESC-2004</strain>
    </source>
</reference>
<dbReference type="PANTHER" id="PTHR11559">
    <property type="entry name" value="CARBOXYLESTERASE"/>
    <property type="match status" value="1"/>
</dbReference>
<dbReference type="EMBL" id="KB297761">
    <property type="protein sequence ID" value="ELU09956.1"/>
    <property type="molecule type" value="Genomic_DNA"/>
</dbReference>
<evidence type="ECO:0000313" key="2">
    <source>
        <dbReference type="EMBL" id="ELU09956.1"/>
    </source>
</evidence>
<reference evidence="3" key="3">
    <citation type="submission" date="2015-06" db="UniProtKB">
        <authorList>
            <consortium name="EnsemblMetazoa"/>
        </authorList>
    </citation>
    <scope>IDENTIFICATION</scope>
</reference>
<dbReference type="Gene3D" id="3.40.50.1820">
    <property type="entry name" value="alpha/beta hydrolase"/>
    <property type="match status" value="1"/>
</dbReference>
<evidence type="ECO:0000313" key="4">
    <source>
        <dbReference type="Proteomes" id="UP000014760"/>
    </source>
</evidence>
<dbReference type="Proteomes" id="UP000014760">
    <property type="component" value="Unassembled WGS sequence"/>
</dbReference>
<organism evidence="2">
    <name type="scientific">Capitella teleta</name>
    <name type="common">Polychaete worm</name>
    <dbReference type="NCBI Taxonomy" id="283909"/>
    <lineage>
        <taxon>Eukaryota</taxon>
        <taxon>Metazoa</taxon>
        <taxon>Spiralia</taxon>
        <taxon>Lophotrochozoa</taxon>
        <taxon>Annelida</taxon>
        <taxon>Polychaeta</taxon>
        <taxon>Sedentaria</taxon>
        <taxon>Scolecida</taxon>
        <taxon>Capitellidae</taxon>
        <taxon>Capitella</taxon>
    </lineage>
</organism>
<protein>
    <recommendedName>
        <fullName evidence="1">Carboxylesterase type B domain-containing protein</fullName>
    </recommendedName>
</protein>
<proteinExistence type="predicted"/>
<dbReference type="InterPro" id="IPR029058">
    <property type="entry name" value="AB_hydrolase_fold"/>
</dbReference>
<accession>R7V2M0</accession>
<dbReference type="STRING" id="283909.R7V2M0"/>
<reference evidence="4" key="1">
    <citation type="submission" date="2012-12" db="EMBL/GenBank/DDBJ databases">
        <authorList>
            <person name="Hellsten U."/>
            <person name="Grimwood J."/>
            <person name="Chapman J.A."/>
            <person name="Shapiro H."/>
            <person name="Aerts A."/>
            <person name="Otillar R.P."/>
            <person name="Terry A.Y."/>
            <person name="Boore J.L."/>
            <person name="Simakov O."/>
            <person name="Marletaz F."/>
            <person name="Cho S.-J."/>
            <person name="Edsinger-Gonzales E."/>
            <person name="Havlak P."/>
            <person name="Kuo D.-H."/>
            <person name="Larsson T."/>
            <person name="Lv J."/>
            <person name="Arendt D."/>
            <person name="Savage R."/>
            <person name="Osoegawa K."/>
            <person name="de Jong P."/>
            <person name="Lindberg D.R."/>
            <person name="Seaver E.C."/>
            <person name="Weisblat D.A."/>
            <person name="Putnam N.H."/>
            <person name="Grigoriev I.V."/>
            <person name="Rokhsar D.S."/>
        </authorList>
    </citation>
    <scope>NUCLEOTIDE SEQUENCE</scope>
    <source>
        <strain evidence="4">I ESC-2004</strain>
    </source>
</reference>
<evidence type="ECO:0000259" key="1">
    <source>
        <dbReference type="Pfam" id="PF00135"/>
    </source>
</evidence>
<dbReference type="EnsemblMetazoa" id="CapteT99580">
    <property type="protein sequence ID" value="CapteP99580"/>
    <property type="gene ID" value="CapteG99580"/>
</dbReference>
<name>R7V2M0_CAPTE</name>
<feature type="non-terminal residue" evidence="2">
    <location>
        <position position="72"/>
    </location>
</feature>
<gene>
    <name evidence="2" type="ORF">CAPTEDRAFT_99580</name>
</gene>